<gene>
    <name evidence="1" type="ORF">BIP78_0822</name>
</gene>
<organism evidence="1 2">
    <name type="scientific">Bipolaricaulis sibiricus</name>
    <dbReference type="NCBI Taxonomy" id="2501609"/>
    <lineage>
        <taxon>Bacteria</taxon>
        <taxon>Candidatus Bipolaricaulota</taxon>
        <taxon>Candidatus Bipolaricaulia</taxon>
        <taxon>Candidatus Bipolaricaulales</taxon>
        <taxon>Candidatus Bipolaricaulaceae</taxon>
        <taxon>Candidatus Bipolaricaulis</taxon>
    </lineage>
</organism>
<dbReference type="Pfam" id="PF17963">
    <property type="entry name" value="Big_9"/>
    <property type="match status" value="1"/>
</dbReference>
<dbReference type="EMBL" id="CP034928">
    <property type="protein sequence ID" value="QAA76588.1"/>
    <property type="molecule type" value="Genomic_DNA"/>
</dbReference>
<accession>A0A410FUH7</accession>
<dbReference type="KEGG" id="bih:BIP78_0822"/>
<evidence type="ECO:0000313" key="2">
    <source>
        <dbReference type="Proteomes" id="UP000287233"/>
    </source>
</evidence>
<dbReference type="AlphaFoldDB" id="A0A410FUH7"/>
<reference evidence="2" key="1">
    <citation type="submission" date="2018-12" db="EMBL/GenBank/DDBJ databases">
        <title>Complete genome sequence of an uncultured bacterium of the candidate phylum Bipolaricaulota.</title>
        <authorList>
            <person name="Kadnikov V.V."/>
            <person name="Mardanov A.V."/>
            <person name="Beletsky A.V."/>
            <person name="Frank Y.A."/>
            <person name="Karnachuk O.V."/>
            <person name="Ravin N.V."/>
        </authorList>
    </citation>
    <scope>NUCLEOTIDE SEQUENCE [LARGE SCALE GENOMIC DNA]</scope>
</reference>
<name>A0A410FUH7_BIPS1</name>
<dbReference type="Gene3D" id="2.60.40.3440">
    <property type="match status" value="1"/>
</dbReference>
<evidence type="ECO:0000313" key="1">
    <source>
        <dbReference type="EMBL" id="QAA76588.1"/>
    </source>
</evidence>
<sequence length="281" mass="29306">MIKATDQFPFLRGLNHRASGTTDHPFGGSRRTVSTTVNELRFVAACVAGAMLVGGGGGLASSPPRAGSQVVWVVPGRPVSFRLLGGDPDGDPITFYVTSGPSSGTISGQAPDLVYVPSAGFAGRDQLTYLVQDPSGAFDIGLVEFRYERHSSVIRVGLPTPETGADGLVESLAATLVQLGVRRWYVASIPTLRCVAGEVSPFFIGGWSDTPRFLAFGPQDEPRLVSVAWDGSARTLDVSALPVGSYLIVVILGTEAVSFPALVSPPREKAPLLLGSAAVGP</sequence>
<proteinExistence type="predicted"/>
<dbReference type="Proteomes" id="UP000287233">
    <property type="component" value="Chromosome"/>
</dbReference>
<protein>
    <submittedName>
        <fullName evidence="1">Uncharacterized protein</fullName>
    </submittedName>
</protein>